<dbReference type="PANTHER" id="PTHR11804:SF84">
    <property type="entry name" value="SACCHAROLYSIN"/>
    <property type="match status" value="1"/>
</dbReference>
<comment type="caution">
    <text evidence="9">The sequence shown here is derived from an EMBL/GenBank/DDBJ whole genome shotgun (WGS) entry which is preliminary data.</text>
</comment>
<evidence type="ECO:0000256" key="2">
    <source>
        <dbReference type="ARBA" id="ARBA00022723"/>
    </source>
</evidence>
<dbReference type="STRING" id="1423783.FC50_GL000960"/>
<evidence type="ECO:0000313" key="10">
    <source>
        <dbReference type="Proteomes" id="UP000051922"/>
    </source>
</evidence>
<keyword evidence="4 6" id="KW-0862">Zinc</keyword>
<evidence type="ECO:0000256" key="3">
    <source>
        <dbReference type="ARBA" id="ARBA00022801"/>
    </source>
</evidence>
<dbReference type="PATRIC" id="fig|1423783.4.peg.995"/>
<dbReference type="InterPro" id="IPR001567">
    <property type="entry name" value="Pept_M3A_M3B_dom"/>
</dbReference>
<dbReference type="InterPro" id="IPR045090">
    <property type="entry name" value="Pept_M3A_M3B"/>
</dbReference>
<dbReference type="SUPFAM" id="SSF55486">
    <property type="entry name" value="Metalloproteases ('zincins'), catalytic domain"/>
    <property type="match status" value="1"/>
</dbReference>
<keyword evidence="3 6" id="KW-0378">Hydrolase</keyword>
<protein>
    <recommendedName>
        <fullName evidence="6">Oligopeptidase F</fullName>
        <ecNumber evidence="6">3.4.24.-</ecNumber>
    </recommendedName>
</protein>
<evidence type="ECO:0000256" key="4">
    <source>
        <dbReference type="ARBA" id="ARBA00022833"/>
    </source>
</evidence>
<comment type="function">
    <text evidence="6">Has oligopeptidase activity and degrades a variety of small bioactive peptides.</text>
</comment>
<proteinExistence type="inferred from homology"/>
<reference evidence="9 10" key="1">
    <citation type="journal article" date="2015" name="Genome Announc.">
        <title>Expanding the biotechnology potential of lactobacilli through comparative genomics of 213 strains and associated genera.</title>
        <authorList>
            <person name="Sun Z."/>
            <person name="Harris H.M."/>
            <person name="McCann A."/>
            <person name="Guo C."/>
            <person name="Argimon S."/>
            <person name="Zhang W."/>
            <person name="Yang X."/>
            <person name="Jeffery I.B."/>
            <person name="Cooney J.C."/>
            <person name="Kagawa T.F."/>
            <person name="Liu W."/>
            <person name="Song Y."/>
            <person name="Salvetti E."/>
            <person name="Wrobel A."/>
            <person name="Rasinkangas P."/>
            <person name="Parkhill J."/>
            <person name="Rea M.C."/>
            <person name="O'Sullivan O."/>
            <person name="Ritari J."/>
            <person name="Douillard F.P."/>
            <person name="Paul Ross R."/>
            <person name="Yang R."/>
            <person name="Briner A.E."/>
            <person name="Felis G.E."/>
            <person name="de Vos W.M."/>
            <person name="Barrangou R."/>
            <person name="Klaenhammer T.R."/>
            <person name="Caufield P.W."/>
            <person name="Cui Y."/>
            <person name="Zhang H."/>
            <person name="O'Toole P.W."/>
        </authorList>
    </citation>
    <scope>NUCLEOTIDE SEQUENCE [LARGE SCALE GENOMIC DNA]</scope>
    <source>
        <strain evidence="9 10">DSM 15945</strain>
    </source>
</reference>
<dbReference type="CDD" id="cd09608">
    <property type="entry name" value="M3B_PepF"/>
    <property type="match status" value="1"/>
</dbReference>
<name>A0A0R1UA57_9LACO</name>
<evidence type="ECO:0000259" key="8">
    <source>
        <dbReference type="Pfam" id="PF08439"/>
    </source>
</evidence>
<dbReference type="Pfam" id="PF08439">
    <property type="entry name" value="Peptidase_M3_N"/>
    <property type="match status" value="1"/>
</dbReference>
<dbReference type="GO" id="GO:0006518">
    <property type="term" value="P:peptide metabolic process"/>
    <property type="evidence" value="ECO:0007669"/>
    <property type="project" value="TreeGrafter"/>
</dbReference>
<evidence type="ECO:0000259" key="7">
    <source>
        <dbReference type="Pfam" id="PF01432"/>
    </source>
</evidence>
<dbReference type="InterPro" id="IPR042088">
    <property type="entry name" value="OligoPept_F_C"/>
</dbReference>
<dbReference type="GO" id="GO:0006508">
    <property type="term" value="P:proteolysis"/>
    <property type="evidence" value="ECO:0007669"/>
    <property type="project" value="UniProtKB-KW"/>
</dbReference>
<keyword evidence="10" id="KW-1185">Reference proteome</keyword>
<evidence type="ECO:0000256" key="6">
    <source>
        <dbReference type="RuleBase" id="RU368091"/>
    </source>
</evidence>
<keyword evidence="2 6" id="KW-0479">Metal-binding</keyword>
<dbReference type="GO" id="GO:0046872">
    <property type="term" value="F:metal ion binding"/>
    <property type="evidence" value="ECO:0007669"/>
    <property type="project" value="UniProtKB-UniRule"/>
</dbReference>
<dbReference type="InterPro" id="IPR004438">
    <property type="entry name" value="Peptidase_M3B"/>
</dbReference>
<dbReference type="Gene3D" id="1.10.1370.20">
    <property type="entry name" value="Oligoendopeptidase f, C-terminal domain"/>
    <property type="match status" value="1"/>
</dbReference>
<dbReference type="Pfam" id="PF01432">
    <property type="entry name" value="Peptidase_M3"/>
    <property type="match status" value="1"/>
</dbReference>
<dbReference type="Gene3D" id="1.20.140.70">
    <property type="entry name" value="Oligopeptidase f, N-terminal domain"/>
    <property type="match status" value="1"/>
</dbReference>
<dbReference type="AlphaFoldDB" id="A0A0R1UA57"/>
<comment type="cofactor">
    <cofactor evidence="6">
        <name>Zn(2+)</name>
        <dbReference type="ChEBI" id="CHEBI:29105"/>
    </cofactor>
    <text evidence="6">Binds 1 zinc ion.</text>
</comment>
<feature type="domain" description="Peptidase M3A/M3B catalytic" evidence="7">
    <location>
        <begin position="208"/>
        <end position="588"/>
    </location>
</feature>
<evidence type="ECO:0000256" key="1">
    <source>
        <dbReference type="ARBA" id="ARBA00022670"/>
    </source>
</evidence>
<dbReference type="InterPro" id="IPR013647">
    <property type="entry name" value="OligopepF_N_dom"/>
</dbReference>
<keyword evidence="5 6" id="KW-0482">Metalloprotease</keyword>
<keyword evidence="1 6" id="KW-0645">Protease</keyword>
<feature type="domain" description="Oligopeptidase F N-terminal" evidence="8">
    <location>
        <begin position="118"/>
        <end position="187"/>
    </location>
</feature>
<dbReference type="Proteomes" id="UP000051922">
    <property type="component" value="Unassembled WGS sequence"/>
</dbReference>
<dbReference type="EC" id="3.4.24.-" evidence="6"/>
<accession>A0A0R1UA57</accession>
<dbReference type="NCBIfam" id="TIGR00181">
    <property type="entry name" value="pepF"/>
    <property type="match status" value="1"/>
</dbReference>
<evidence type="ECO:0000256" key="5">
    <source>
        <dbReference type="ARBA" id="ARBA00023049"/>
    </source>
</evidence>
<gene>
    <name evidence="9" type="ORF">FC50_GL000960</name>
</gene>
<dbReference type="Gene3D" id="1.10.287.830">
    <property type="entry name" value="putative peptidase helix hairpin domain like"/>
    <property type="match status" value="1"/>
</dbReference>
<dbReference type="EMBL" id="AZFJ01000010">
    <property type="protein sequence ID" value="KRL87976.1"/>
    <property type="molecule type" value="Genomic_DNA"/>
</dbReference>
<evidence type="ECO:0000313" key="9">
    <source>
        <dbReference type="EMBL" id="KRL87976.1"/>
    </source>
</evidence>
<dbReference type="GO" id="GO:0004222">
    <property type="term" value="F:metalloendopeptidase activity"/>
    <property type="evidence" value="ECO:0007669"/>
    <property type="project" value="UniProtKB-UniRule"/>
</dbReference>
<dbReference type="PANTHER" id="PTHR11804">
    <property type="entry name" value="PROTEASE M3 THIMET OLIGOPEPTIDASE-RELATED"/>
    <property type="match status" value="1"/>
</dbReference>
<organism evidence="9 10">
    <name type="scientific">Lacticaseibacillus pantheris DSM 15945 = JCM 12539 = NBRC 106106</name>
    <dbReference type="NCBI Taxonomy" id="1423783"/>
    <lineage>
        <taxon>Bacteria</taxon>
        <taxon>Bacillati</taxon>
        <taxon>Bacillota</taxon>
        <taxon>Bacilli</taxon>
        <taxon>Lactobacillales</taxon>
        <taxon>Lactobacillaceae</taxon>
        <taxon>Lacticaseibacillus</taxon>
    </lineage>
</organism>
<sequence length="601" mass="66828">MFIMTATLPTRDEVPTDLTWDLSTIFADDAAWQAEFTAVQALIPDLKALQGTLGQGPDALASGINQILAAFRRLEKVYVYASLKSDQDTGNSQYLGFKARVESLATSFSSATAFMNPEIIAIPADTLNDWVAQNPELQHADHFLDSITAERDHVLDAATESLLAAAGDALDGTEKTFNVLNNSDIDFGMVQNDDGDFVELSHGLYDELIHSTHRDVRQGAFESLYATYDSLSNTFAATLSGKVKADNFRAEAHRYPSARAAAINGNHIPESVFTTLVEQVNAHLPLLHRYVALRKRVLGLDELHSYDLYTPLTGKPALSYNIVEAKGEAERALGVLGDDYVSHVHDIYDHRMVDFVENSNKRSGAYSGGAYDTNPFILMSWHDSLDSLYTLVHETGHSVHSWYSRHNQDYMYGDYPIFVAEIASTTNENLLTDYLLKHNDDPQVRAFLLNYYLDGFKGTIFRQTQFAEFEDWIHRADQAGTPLTADAMSDQYAAINAKYYGDALVADPEISLEWARIPHFYYNYYVYQYATGFAAATTLAKGITTGTTGAVDHYLGYLKGGSAQYAIDTMRGAGVDMTKPDYLEEAFGVFEDRLSELEQLL</sequence>
<comment type="similarity">
    <text evidence="6">Belongs to the peptidase M3B family.</text>
</comment>